<dbReference type="EMBL" id="JADYXP020000017">
    <property type="protein sequence ID" value="KAL0107028.1"/>
    <property type="molecule type" value="Genomic_DNA"/>
</dbReference>
<evidence type="ECO:0000313" key="7">
    <source>
        <dbReference type="Proteomes" id="UP001430953"/>
    </source>
</evidence>
<comment type="caution">
    <text evidence="6">The sequence shown here is derived from an EMBL/GenBank/DDBJ whole genome shotgun (WGS) entry which is preliminary data.</text>
</comment>
<name>A0AAW2EUL8_9HYME</name>
<evidence type="ECO:0000313" key="6">
    <source>
        <dbReference type="EMBL" id="KAL0107028.1"/>
    </source>
</evidence>
<dbReference type="Gene3D" id="3.40.50.2000">
    <property type="entry name" value="Glycogen Phosphorylase B"/>
    <property type="match status" value="2"/>
</dbReference>
<keyword evidence="3" id="KW-0808">Transferase</keyword>
<keyword evidence="4" id="KW-0472">Membrane</keyword>
<keyword evidence="4" id="KW-0812">Transmembrane</keyword>
<protein>
    <recommendedName>
        <fullName evidence="8">UDP-glucuronosyltransferase</fullName>
    </recommendedName>
</protein>
<sequence>MKILLSIFYAILLCDQIANGYRILGVFPLHGKSHWIVNEALMKDLARRGHQVDVITHFPQKKPIPNYKDISLKDTLPPTVNNISAADLERFGGSPKIPVLVQMGGDVICNLLGHPKLQELIKNPPQDPPYDLVILELFASPCYIAFGRHLKVPVIATVTSMMHDWLNEVSANPINPAYTPSMFSDYTQRMNFKERLMNFWAIHFHTWQFHYYTNHHLTFVKKHFGIDVSNIKDLYKDIALYLTNSHHSLNGVRPLATNVIEVGGLHIRDDGPLSPEVQKWLDDSEHGCIYFTFGSSVRIETYPEKIIQQIYASFEKIAPVRVLMKVAKEEDLLPGLPKNVMTQPWFPQISIFKHKNTRAFITHGGLGGTTEAVYYGVPMIGIPLFADQHINVKNYVTKQVAISLHSIYNITEEKLTSALNSILKDPTYRDNIQKLSKRFVDRPMNASSTAIFWVEYIAKYGHVLRSPELDLYWWQRCLLDIYAFIFIVTVTVLYTAFFVLRKLKRLLFRSHTCAKKDSSTMKSKKNK</sequence>
<gene>
    <name evidence="6" type="ORF">PUN28_015526</name>
</gene>
<evidence type="ECO:0000256" key="4">
    <source>
        <dbReference type="SAM" id="Phobius"/>
    </source>
</evidence>
<dbReference type="GO" id="GO:0008194">
    <property type="term" value="F:UDP-glycosyltransferase activity"/>
    <property type="evidence" value="ECO:0007669"/>
    <property type="project" value="InterPro"/>
</dbReference>
<dbReference type="SUPFAM" id="SSF53756">
    <property type="entry name" value="UDP-Glycosyltransferase/glycogen phosphorylase"/>
    <property type="match status" value="1"/>
</dbReference>
<organism evidence="6 7">
    <name type="scientific">Cardiocondyla obscurior</name>
    <dbReference type="NCBI Taxonomy" id="286306"/>
    <lineage>
        <taxon>Eukaryota</taxon>
        <taxon>Metazoa</taxon>
        <taxon>Ecdysozoa</taxon>
        <taxon>Arthropoda</taxon>
        <taxon>Hexapoda</taxon>
        <taxon>Insecta</taxon>
        <taxon>Pterygota</taxon>
        <taxon>Neoptera</taxon>
        <taxon>Endopterygota</taxon>
        <taxon>Hymenoptera</taxon>
        <taxon>Apocrita</taxon>
        <taxon>Aculeata</taxon>
        <taxon>Formicoidea</taxon>
        <taxon>Formicidae</taxon>
        <taxon>Myrmicinae</taxon>
        <taxon>Cardiocondyla</taxon>
    </lineage>
</organism>
<feature type="chain" id="PRO_5043912535" description="UDP-glucuronosyltransferase" evidence="5">
    <location>
        <begin position="21"/>
        <end position="527"/>
    </location>
</feature>
<feature type="signal peptide" evidence="5">
    <location>
        <begin position="1"/>
        <end position="20"/>
    </location>
</feature>
<proteinExistence type="inferred from homology"/>
<dbReference type="InterPro" id="IPR002213">
    <property type="entry name" value="UDP_glucos_trans"/>
</dbReference>
<evidence type="ECO:0000256" key="5">
    <source>
        <dbReference type="SAM" id="SignalP"/>
    </source>
</evidence>
<dbReference type="InterPro" id="IPR050271">
    <property type="entry name" value="UDP-glycosyltransferase"/>
</dbReference>
<reference evidence="6 7" key="1">
    <citation type="submission" date="2023-03" db="EMBL/GenBank/DDBJ databases">
        <title>High recombination rates correlate with genetic variation in Cardiocondyla obscurior ants.</title>
        <authorList>
            <person name="Errbii M."/>
        </authorList>
    </citation>
    <scope>NUCLEOTIDE SEQUENCE [LARGE SCALE GENOMIC DNA]</scope>
    <source>
        <strain evidence="6">Alpha-2009</strain>
        <tissue evidence="6">Whole body</tissue>
    </source>
</reference>
<accession>A0AAW2EUL8</accession>
<keyword evidence="5" id="KW-0732">Signal</keyword>
<dbReference type="FunFam" id="3.40.50.2000:FF:000050">
    <property type="entry name" value="UDP-glucuronosyltransferase"/>
    <property type="match status" value="1"/>
</dbReference>
<evidence type="ECO:0000256" key="1">
    <source>
        <dbReference type="ARBA" id="ARBA00009995"/>
    </source>
</evidence>
<comment type="similarity">
    <text evidence="1">Belongs to the UDP-glycosyltransferase family.</text>
</comment>
<dbReference type="PANTHER" id="PTHR48043">
    <property type="entry name" value="EG:EG0003.4 PROTEIN-RELATED"/>
    <property type="match status" value="1"/>
</dbReference>
<keyword evidence="2" id="KW-0328">Glycosyltransferase</keyword>
<evidence type="ECO:0000256" key="2">
    <source>
        <dbReference type="ARBA" id="ARBA00022676"/>
    </source>
</evidence>
<feature type="transmembrane region" description="Helical" evidence="4">
    <location>
        <begin position="481"/>
        <end position="500"/>
    </location>
</feature>
<evidence type="ECO:0000256" key="3">
    <source>
        <dbReference type="ARBA" id="ARBA00022679"/>
    </source>
</evidence>
<dbReference type="Pfam" id="PF00201">
    <property type="entry name" value="UDPGT"/>
    <property type="match status" value="1"/>
</dbReference>
<dbReference type="Proteomes" id="UP001430953">
    <property type="component" value="Unassembled WGS sequence"/>
</dbReference>
<dbReference type="AlphaFoldDB" id="A0AAW2EUL8"/>
<keyword evidence="7" id="KW-1185">Reference proteome</keyword>
<evidence type="ECO:0008006" key="8">
    <source>
        <dbReference type="Google" id="ProtNLM"/>
    </source>
</evidence>
<dbReference type="PANTHER" id="PTHR48043:SF145">
    <property type="entry name" value="FI06409P-RELATED"/>
    <property type="match status" value="1"/>
</dbReference>
<dbReference type="CDD" id="cd03784">
    <property type="entry name" value="GT1_Gtf-like"/>
    <property type="match status" value="1"/>
</dbReference>
<keyword evidence="4" id="KW-1133">Transmembrane helix</keyword>